<dbReference type="Proteomes" id="UP000198406">
    <property type="component" value="Unassembled WGS sequence"/>
</dbReference>
<evidence type="ECO:0000256" key="1">
    <source>
        <dbReference type="SAM" id="SignalP"/>
    </source>
</evidence>
<name>A0A1Z5J7L5_FISSO</name>
<sequence>MTRSQTILLVSISLFFTVPFVNGGTAPKDAPQLPAGFCPKATGTVTATTGECICRWEHRDACVGSGCMYQMGLSWYHYSCTDCKCIAEP</sequence>
<dbReference type="OrthoDB" id="40631at2759"/>
<dbReference type="AlphaFoldDB" id="A0A1Z5J7L5"/>
<dbReference type="EMBL" id="BDSP01000013">
    <property type="protein sequence ID" value="GAX09939.1"/>
    <property type="molecule type" value="Genomic_DNA"/>
</dbReference>
<feature type="signal peptide" evidence="1">
    <location>
        <begin position="1"/>
        <end position="23"/>
    </location>
</feature>
<evidence type="ECO:0000313" key="3">
    <source>
        <dbReference type="Proteomes" id="UP000198406"/>
    </source>
</evidence>
<keyword evidence="1" id="KW-0732">Signal</keyword>
<protein>
    <submittedName>
        <fullName evidence="2">Uncharacterized protein</fullName>
    </submittedName>
</protein>
<proteinExistence type="predicted"/>
<dbReference type="InParanoid" id="A0A1Z5J7L5"/>
<reference evidence="2 3" key="1">
    <citation type="journal article" date="2015" name="Plant Cell">
        <title>Oil accumulation by the oleaginous diatom Fistulifera solaris as revealed by the genome and transcriptome.</title>
        <authorList>
            <person name="Tanaka T."/>
            <person name="Maeda Y."/>
            <person name="Veluchamy A."/>
            <person name="Tanaka M."/>
            <person name="Abida H."/>
            <person name="Marechal E."/>
            <person name="Bowler C."/>
            <person name="Muto M."/>
            <person name="Sunaga Y."/>
            <person name="Tanaka M."/>
            <person name="Yoshino T."/>
            <person name="Taniguchi T."/>
            <person name="Fukuda Y."/>
            <person name="Nemoto M."/>
            <person name="Matsumoto M."/>
            <person name="Wong P.S."/>
            <person name="Aburatani S."/>
            <person name="Fujibuchi W."/>
        </authorList>
    </citation>
    <scope>NUCLEOTIDE SEQUENCE [LARGE SCALE GENOMIC DNA]</scope>
    <source>
        <strain evidence="2 3">JPCC DA0580</strain>
    </source>
</reference>
<accession>A0A1Z5J7L5</accession>
<evidence type="ECO:0000313" key="2">
    <source>
        <dbReference type="EMBL" id="GAX09939.1"/>
    </source>
</evidence>
<comment type="caution">
    <text evidence="2">The sequence shown here is derived from an EMBL/GenBank/DDBJ whole genome shotgun (WGS) entry which is preliminary data.</text>
</comment>
<organism evidence="2 3">
    <name type="scientific">Fistulifera solaris</name>
    <name type="common">Oleaginous diatom</name>
    <dbReference type="NCBI Taxonomy" id="1519565"/>
    <lineage>
        <taxon>Eukaryota</taxon>
        <taxon>Sar</taxon>
        <taxon>Stramenopiles</taxon>
        <taxon>Ochrophyta</taxon>
        <taxon>Bacillariophyta</taxon>
        <taxon>Bacillariophyceae</taxon>
        <taxon>Bacillariophycidae</taxon>
        <taxon>Naviculales</taxon>
        <taxon>Naviculaceae</taxon>
        <taxon>Fistulifera</taxon>
    </lineage>
</organism>
<gene>
    <name evidence="2" type="ORF">FisN_11Lh073</name>
</gene>
<feature type="chain" id="PRO_5012441888" evidence="1">
    <location>
        <begin position="24"/>
        <end position="89"/>
    </location>
</feature>
<keyword evidence="3" id="KW-1185">Reference proteome</keyword>